<evidence type="ECO:0000313" key="1">
    <source>
        <dbReference type="EMBL" id="PZW19228.1"/>
    </source>
</evidence>
<dbReference type="Pfam" id="PF13155">
    <property type="entry name" value="Toprim_2"/>
    <property type="match status" value="1"/>
</dbReference>
<dbReference type="CDD" id="cd01029">
    <property type="entry name" value="TOPRIM_primases"/>
    <property type="match status" value="1"/>
</dbReference>
<gene>
    <name evidence="1" type="ORF">EI42_06166</name>
</gene>
<dbReference type="EMBL" id="QKUF01000050">
    <property type="protein sequence ID" value="PZW19228.1"/>
    <property type="molecule type" value="Genomic_DNA"/>
</dbReference>
<dbReference type="RefSeq" id="WP_111326483.1">
    <property type="nucleotide sequence ID" value="NZ_BIFX01000001.1"/>
</dbReference>
<evidence type="ECO:0000313" key="2">
    <source>
        <dbReference type="Proteomes" id="UP000248806"/>
    </source>
</evidence>
<proteinExistence type="predicted"/>
<comment type="caution">
    <text evidence="1">The sequence shown here is derived from an EMBL/GenBank/DDBJ whole genome shotgun (WGS) entry which is preliminary data.</text>
</comment>
<dbReference type="InterPro" id="IPR034154">
    <property type="entry name" value="TOPRIM_DnaG/twinkle"/>
</dbReference>
<organism evidence="1 2">
    <name type="scientific">Thermosporothrix hazakensis</name>
    <dbReference type="NCBI Taxonomy" id="644383"/>
    <lineage>
        <taxon>Bacteria</taxon>
        <taxon>Bacillati</taxon>
        <taxon>Chloroflexota</taxon>
        <taxon>Ktedonobacteria</taxon>
        <taxon>Ktedonobacterales</taxon>
        <taxon>Thermosporotrichaceae</taxon>
        <taxon>Thermosporothrix</taxon>
    </lineage>
</organism>
<protein>
    <submittedName>
        <fullName evidence="1">Toprim domain-containing protein</fullName>
    </submittedName>
</protein>
<dbReference type="Proteomes" id="UP000248806">
    <property type="component" value="Unassembled WGS sequence"/>
</dbReference>
<dbReference type="AlphaFoldDB" id="A0A326U5V8"/>
<dbReference type="OrthoDB" id="9775547at2"/>
<name>A0A326U5V8_THEHA</name>
<dbReference type="SUPFAM" id="SSF56731">
    <property type="entry name" value="DNA primase core"/>
    <property type="match status" value="1"/>
</dbReference>
<dbReference type="Gene3D" id="3.40.1360.10">
    <property type="match status" value="1"/>
</dbReference>
<accession>A0A326U5V8</accession>
<sequence>MKDLTRVDIRRAVACDGDLPYGDNPLFQHCPIRAKHRDSSPSLAIYPDHIYCYGCGWGISRRMEALAWLLGLPSWREAIQVAEKYMRLSSTEQQAAKMRSSCRPPSMGEVRVWQELLHDPDVCGDRREWLYRRGINDQSIVSSYLGHNGAAFTIPVFDQHMNLVTVRFRYDDEIGGHDEVYDQDGEVIERRKVSKYSGWKGGNNTILYPAWRFARNRDDYAVVVEGELDAVRLWQEGIPAVTMTNGAGQQHQILETLDEFFQGLSDKFRRPPLRKLVVCLDRDKPGRDAARKLFQAARERYEEVVWVQWHPAGGKDITVFLARTGLKFVDMLDRFGFQHEEYVDLDEKGF</sequence>
<reference evidence="1 2" key="1">
    <citation type="submission" date="2018-06" db="EMBL/GenBank/DDBJ databases">
        <title>Genomic Encyclopedia of Archaeal and Bacterial Type Strains, Phase II (KMG-II): from individual species to whole genera.</title>
        <authorList>
            <person name="Goeker M."/>
        </authorList>
    </citation>
    <scope>NUCLEOTIDE SEQUENCE [LARGE SCALE GENOMIC DNA]</scope>
    <source>
        <strain evidence="1 2">ATCC BAA-1881</strain>
    </source>
</reference>
<keyword evidence="2" id="KW-1185">Reference proteome</keyword>